<comment type="caution">
    <text evidence="2">The sequence shown here is derived from an EMBL/GenBank/DDBJ whole genome shotgun (WGS) entry which is preliminary data.</text>
</comment>
<keyword evidence="3" id="KW-1185">Reference proteome</keyword>
<sequence length="145" mass="16965">MEWENKKRRREEEDNLDKSAKKQDINHYDHNSTSDVIEESDGYLSPENNLALGVFDFPWLHEDEGMIWKLEECNFEDTFSSSLENNTTWFEFSGQSCMLETCITFPEYKFEENVLWPLKGDVGLEMDCIWGCLQQGQQGASKSNE</sequence>
<proteinExistence type="predicted"/>
<evidence type="ECO:0000313" key="3">
    <source>
        <dbReference type="Proteomes" id="UP001054252"/>
    </source>
</evidence>
<evidence type="ECO:0000256" key="1">
    <source>
        <dbReference type="SAM" id="MobiDB-lite"/>
    </source>
</evidence>
<gene>
    <name evidence="2" type="ORF">SLEP1_g29180</name>
</gene>
<organism evidence="2 3">
    <name type="scientific">Rubroshorea leprosula</name>
    <dbReference type="NCBI Taxonomy" id="152421"/>
    <lineage>
        <taxon>Eukaryota</taxon>
        <taxon>Viridiplantae</taxon>
        <taxon>Streptophyta</taxon>
        <taxon>Embryophyta</taxon>
        <taxon>Tracheophyta</taxon>
        <taxon>Spermatophyta</taxon>
        <taxon>Magnoliopsida</taxon>
        <taxon>eudicotyledons</taxon>
        <taxon>Gunneridae</taxon>
        <taxon>Pentapetalae</taxon>
        <taxon>rosids</taxon>
        <taxon>malvids</taxon>
        <taxon>Malvales</taxon>
        <taxon>Dipterocarpaceae</taxon>
        <taxon>Rubroshorea</taxon>
    </lineage>
</organism>
<accession>A0AAV5K585</accession>
<reference evidence="2 3" key="1">
    <citation type="journal article" date="2021" name="Commun. Biol.">
        <title>The genome of Shorea leprosula (Dipterocarpaceae) highlights the ecological relevance of drought in aseasonal tropical rainforests.</title>
        <authorList>
            <person name="Ng K.K.S."/>
            <person name="Kobayashi M.J."/>
            <person name="Fawcett J.A."/>
            <person name="Hatakeyama M."/>
            <person name="Paape T."/>
            <person name="Ng C.H."/>
            <person name="Ang C.C."/>
            <person name="Tnah L.H."/>
            <person name="Lee C.T."/>
            <person name="Nishiyama T."/>
            <person name="Sese J."/>
            <person name="O'Brien M.J."/>
            <person name="Copetti D."/>
            <person name="Mohd Noor M.I."/>
            <person name="Ong R.C."/>
            <person name="Putra M."/>
            <person name="Sireger I.Z."/>
            <person name="Indrioko S."/>
            <person name="Kosugi Y."/>
            <person name="Izuno A."/>
            <person name="Isagi Y."/>
            <person name="Lee S.L."/>
            <person name="Shimizu K.K."/>
        </authorList>
    </citation>
    <scope>NUCLEOTIDE SEQUENCE [LARGE SCALE GENOMIC DNA]</scope>
    <source>
        <strain evidence="2">214</strain>
    </source>
</reference>
<dbReference type="AlphaFoldDB" id="A0AAV5K585"/>
<evidence type="ECO:0000313" key="2">
    <source>
        <dbReference type="EMBL" id="GKV18854.1"/>
    </source>
</evidence>
<protein>
    <submittedName>
        <fullName evidence="2">Uncharacterized protein</fullName>
    </submittedName>
</protein>
<name>A0AAV5K585_9ROSI</name>
<dbReference type="Proteomes" id="UP001054252">
    <property type="component" value="Unassembled WGS sequence"/>
</dbReference>
<feature type="region of interest" description="Disordered" evidence="1">
    <location>
        <begin position="1"/>
        <end position="32"/>
    </location>
</feature>
<dbReference type="EMBL" id="BPVZ01000051">
    <property type="protein sequence ID" value="GKV18854.1"/>
    <property type="molecule type" value="Genomic_DNA"/>
</dbReference>
<feature type="compositionally biased region" description="Basic and acidic residues" evidence="1">
    <location>
        <begin position="10"/>
        <end position="32"/>
    </location>
</feature>